<evidence type="ECO:0000313" key="8">
    <source>
        <dbReference type="EMBL" id="OLQ96520.1"/>
    </source>
</evidence>
<accession>A0ABX3FRF4</accession>
<evidence type="ECO:0000313" key="9">
    <source>
        <dbReference type="Proteomes" id="UP000186039"/>
    </source>
</evidence>
<dbReference type="RefSeq" id="WP_075712981.1">
    <property type="nucleotide sequence ID" value="NZ_AP019654.1"/>
</dbReference>
<dbReference type="EC" id="2.1.1.223" evidence="6"/>
<dbReference type="CDD" id="cd02440">
    <property type="entry name" value="AdoMet_MTases"/>
    <property type="match status" value="1"/>
</dbReference>
<comment type="function">
    <text evidence="6">Specifically methylates the adenine in position 37 of tRNA(1)(Val) (anticodon cmo5UAC).</text>
</comment>
<dbReference type="InterPro" id="IPR007848">
    <property type="entry name" value="Small_mtfrase_dom"/>
</dbReference>
<organism evidence="8 9">
    <name type="scientific">Vibrio panuliri</name>
    <dbReference type="NCBI Taxonomy" id="1381081"/>
    <lineage>
        <taxon>Bacteria</taxon>
        <taxon>Pseudomonadati</taxon>
        <taxon>Pseudomonadota</taxon>
        <taxon>Gammaproteobacteria</taxon>
        <taxon>Vibrionales</taxon>
        <taxon>Vibrionaceae</taxon>
        <taxon>Vibrio</taxon>
    </lineage>
</organism>
<dbReference type="InterPro" id="IPR029063">
    <property type="entry name" value="SAM-dependent_MTases_sf"/>
</dbReference>
<dbReference type="EMBL" id="MJMH01000011">
    <property type="protein sequence ID" value="OLQ96520.1"/>
    <property type="molecule type" value="Genomic_DNA"/>
</dbReference>
<gene>
    <name evidence="8" type="ORF">BIY20_04795</name>
</gene>
<keyword evidence="2 6" id="KW-0489">Methyltransferase</keyword>
<reference evidence="8 9" key="1">
    <citation type="submission" date="2016-09" db="EMBL/GenBank/DDBJ databases">
        <title>Genomic Taxonomy of the Vibrionaceae.</title>
        <authorList>
            <person name="Gonzalez-Castillo A."/>
            <person name="Gomez-Gil B."/>
            <person name="Enciso-Ibarra K."/>
        </authorList>
    </citation>
    <scope>NUCLEOTIDE SEQUENCE [LARGE SCALE GENOMIC DNA]</scope>
    <source>
        <strain evidence="8 9">CAIM 1902</strain>
    </source>
</reference>
<dbReference type="PRINTS" id="PR00507">
    <property type="entry name" value="N12N6MTFRASE"/>
</dbReference>
<sequence>MSKTFHKTKGFRFKQFTIDGGECGMPVSTDGVLLGAWSDLEGMHRILDIGTGTGLLALMCAQRQPSADIWAVDIEESAAVTAQLNVTHSPWSEQIRVELGDINTMTYPEPFDAVICNPPYFNNGEQSQSQQRATARHTGSLSHQALLARCKTLLHPQGRANFILPVVEGEAFIELAQKQGWSLTRLCRVKPTDNKAENRLLIELAQQGDQCQVEHLTIRNKNGYSDEFVALTKDFYLKM</sequence>
<dbReference type="PANTHER" id="PTHR47739:SF1">
    <property type="entry name" value="TRNA1(VAL) (ADENINE(37)-N6)-METHYLTRANSFERASE"/>
    <property type="match status" value="1"/>
</dbReference>
<dbReference type="Pfam" id="PF05175">
    <property type="entry name" value="MTS"/>
    <property type="match status" value="1"/>
</dbReference>
<comment type="catalytic activity">
    <reaction evidence="6">
        <text>adenosine(37) in tRNA1(Val) + S-adenosyl-L-methionine = N(6)-methyladenosine(37) in tRNA1(Val) + S-adenosyl-L-homocysteine + H(+)</text>
        <dbReference type="Rhea" id="RHEA:43160"/>
        <dbReference type="Rhea" id="RHEA-COMP:10369"/>
        <dbReference type="Rhea" id="RHEA-COMP:10370"/>
        <dbReference type="ChEBI" id="CHEBI:15378"/>
        <dbReference type="ChEBI" id="CHEBI:57856"/>
        <dbReference type="ChEBI" id="CHEBI:59789"/>
        <dbReference type="ChEBI" id="CHEBI:74411"/>
        <dbReference type="ChEBI" id="CHEBI:74449"/>
        <dbReference type="EC" id="2.1.1.223"/>
    </reaction>
</comment>
<evidence type="ECO:0000256" key="4">
    <source>
        <dbReference type="ARBA" id="ARBA00022691"/>
    </source>
</evidence>
<evidence type="ECO:0000259" key="7">
    <source>
        <dbReference type="Pfam" id="PF05175"/>
    </source>
</evidence>
<keyword evidence="9" id="KW-1185">Reference proteome</keyword>
<dbReference type="PROSITE" id="PS00092">
    <property type="entry name" value="N6_MTASE"/>
    <property type="match status" value="1"/>
</dbReference>
<proteinExistence type="inferred from homology"/>
<evidence type="ECO:0000256" key="1">
    <source>
        <dbReference type="ARBA" id="ARBA00022490"/>
    </source>
</evidence>
<dbReference type="HAMAP" id="MF_01872">
    <property type="entry name" value="tRNA_methyltr_YfiC"/>
    <property type="match status" value="1"/>
</dbReference>
<dbReference type="InterPro" id="IPR022882">
    <property type="entry name" value="tRNA_adenine-N6_MeTrfase"/>
</dbReference>
<protein>
    <recommendedName>
        <fullName evidence="6">tRNA1(Val) (adenine(37)-N6)-methyltransferase</fullName>
        <ecNumber evidence="6">2.1.1.223</ecNumber>
    </recommendedName>
    <alternativeName>
        <fullName evidence="6">tRNA m6A37 methyltransferase</fullName>
    </alternativeName>
</protein>
<comment type="caution">
    <text evidence="8">The sequence shown here is derived from an EMBL/GenBank/DDBJ whole genome shotgun (WGS) entry which is preliminary data.</text>
</comment>
<keyword evidence="3 6" id="KW-0808">Transferase</keyword>
<dbReference type="PANTHER" id="PTHR47739">
    <property type="entry name" value="TRNA1(VAL) (ADENINE(37)-N6)-METHYLTRANSFERASE"/>
    <property type="match status" value="1"/>
</dbReference>
<comment type="subcellular location">
    <subcellularLocation>
        <location evidence="6">Cytoplasm</location>
    </subcellularLocation>
</comment>
<keyword evidence="5 6" id="KW-0819">tRNA processing</keyword>
<comment type="similarity">
    <text evidence="6">Belongs to the methyltransferase superfamily. tRNA (adenine-N(6)-)-methyltransferase family.</text>
</comment>
<evidence type="ECO:0000256" key="6">
    <source>
        <dbReference type="HAMAP-Rule" id="MF_01872"/>
    </source>
</evidence>
<evidence type="ECO:0000256" key="5">
    <source>
        <dbReference type="ARBA" id="ARBA00022694"/>
    </source>
</evidence>
<keyword evidence="4 6" id="KW-0949">S-adenosyl-L-methionine</keyword>
<evidence type="ECO:0000256" key="2">
    <source>
        <dbReference type="ARBA" id="ARBA00022603"/>
    </source>
</evidence>
<dbReference type="InterPro" id="IPR002052">
    <property type="entry name" value="DNA_methylase_N6_adenine_CS"/>
</dbReference>
<dbReference type="InterPro" id="IPR050210">
    <property type="entry name" value="tRNA_Adenine-N(6)_MTase"/>
</dbReference>
<dbReference type="Proteomes" id="UP000186039">
    <property type="component" value="Unassembled WGS sequence"/>
</dbReference>
<name>A0ABX3FRF4_9VIBR</name>
<keyword evidence="1 6" id="KW-0963">Cytoplasm</keyword>
<evidence type="ECO:0000256" key="3">
    <source>
        <dbReference type="ARBA" id="ARBA00022679"/>
    </source>
</evidence>
<dbReference type="SUPFAM" id="SSF53335">
    <property type="entry name" value="S-adenosyl-L-methionine-dependent methyltransferases"/>
    <property type="match status" value="1"/>
</dbReference>
<dbReference type="Gene3D" id="3.40.50.150">
    <property type="entry name" value="Vaccinia Virus protein VP39"/>
    <property type="match status" value="1"/>
</dbReference>
<feature type="domain" description="Methyltransferase small" evidence="7">
    <location>
        <begin position="44"/>
        <end position="128"/>
    </location>
</feature>